<dbReference type="EnsemblPlants" id="TuG1812G0300005453.01.T02">
    <property type="protein sequence ID" value="TuG1812G0300005453.01.T02"/>
    <property type="gene ID" value="TuG1812G0300005453.01"/>
</dbReference>
<accession>A0A8R7PZZ7</accession>
<evidence type="ECO:0000256" key="1">
    <source>
        <dbReference type="SAM" id="MobiDB-lite"/>
    </source>
</evidence>
<keyword evidence="2" id="KW-0812">Transmembrane</keyword>
<reference evidence="3" key="3">
    <citation type="submission" date="2022-06" db="UniProtKB">
        <authorList>
            <consortium name="EnsemblPlants"/>
        </authorList>
    </citation>
    <scope>IDENTIFICATION</scope>
</reference>
<keyword evidence="4" id="KW-1185">Reference proteome</keyword>
<reference evidence="4" key="1">
    <citation type="journal article" date="2013" name="Nature">
        <title>Draft genome of the wheat A-genome progenitor Triticum urartu.</title>
        <authorList>
            <person name="Ling H.Q."/>
            <person name="Zhao S."/>
            <person name="Liu D."/>
            <person name="Wang J."/>
            <person name="Sun H."/>
            <person name="Zhang C."/>
            <person name="Fan H."/>
            <person name="Li D."/>
            <person name="Dong L."/>
            <person name="Tao Y."/>
            <person name="Gao C."/>
            <person name="Wu H."/>
            <person name="Li Y."/>
            <person name="Cui Y."/>
            <person name="Guo X."/>
            <person name="Zheng S."/>
            <person name="Wang B."/>
            <person name="Yu K."/>
            <person name="Liang Q."/>
            <person name="Yang W."/>
            <person name="Lou X."/>
            <person name="Chen J."/>
            <person name="Feng M."/>
            <person name="Jian J."/>
            <person name="Zhang X."/>
            <person name="Luo G."/>
            <person name="Jiang Y."/>
            <person name="Liu J."/>
            <person name="Wang Z."/>
            <person name="Sha Y."/>
            <person name="Zhang B."/>
            <person name="Wu H."/>
            <person name="Tang D."/>
            <person name="Shen Q."/>
            <person name="Xue P."/>
            <person name="Zou S."/>
            <person name="Wang X."/>
            <person name="Liu X."/>
            <person name="Wang F."/>
            <person name="Yang Y."/>
            <person name="An X."/>
            <person name="Dong Z."/>
            <person name="Zhang K."/>
            <person name="Zhang X."/>
            <person name="Luo M.C."/>
            <person name="Dvorak J."/>
            <person name="Tong Y."/>
            <person name="Wang J."/>
            <person name="Yang H."/>
            <person name="Li Z."/>
            <person name="Wang D."/>
            <person name="Zhang A."/>
            <person name="Wang J."/>
        </authorList>
    </citation>
    <scope>NUCLEOTIDE SEQUENCE</scope>
    <source>
        <strain evidence="4">cv. G1812</strain>
    </source>
</reference>
<feature type="transmembrane region" description="Helical" evidence="2">
    <location>
        <begin position="50"/>
        <end position="75"/>
    </location>
</feature>
<dbReference type="Gramene" id="TuG1812G0300005453.01.T02">
    <property type="protein sequence ID" value="TuG1812G0300005453.01.T02"/>
    <property type="gene ID" value="TuG1812G0300005453.01"/>
</dbReference>
<proteinExistence type="predicted"/>
<evidence type="ECO:0000313" key="4">
    <source>
        <dbReference type="Proteomes" id="UP000015106"/>
    </source>
</evidence>
<sequence>MVSCLLLRSPAWDLLPRWPRRFMGRLVILFLFLLMFTLIIAWWVLRLLLIVPRVCLCVWPVLSVGLLLLVMVVLAEVVSAAGAVHTSSEPQLPGCNSSLGAGTISPTRSSWRRTHEISPTTG</sequence>
<feature type="region of interest" description="Disordered" evidence="1">
    <location>
        <begin position="83"/>
        <end position="122"/>
    </location>
</feature>
<organism evidence="3 4">
    <name type="scientific">Triticum urartu</name>
    <name type="common">Red wild einkorn</name>
    <name type="synonym">Crithodium urartu</name>
    <dbReference type="NCBI Taxonomy" id="4572"/>
    <lineage>
        <taxon>Eukaryota</taxon>
        <taxon>Viridiplantae</taxon>
        <taxon>Streptophyta</taxon>
        <taxon>Embryophyta</taxon>
        <taxon>Tracheophyta</taxon>
        <taxon>Spermatophyta</taxon>
        <taxon>Magnoliopsida</taxon>
        <taxon>Liliopsida</taxon>
        <taxon>Poales</taxon>
        <taxon>Poaceae</taxon>
        <taxon>BOP clade</taxon>
        <taxon>Pooideae</taxon>
        <taxon>Triticodae</taxon>
        <taxon>Triticeae</taxon>
        <taxon>Triticinae</taxon>
        <taxon>Triticum</taxon>
    </lineage>
</organism>
<keyword evidence="2" id="KW-0472">Membrane</keyword>
<name>A0A8R7PZZ7_TRIUA</name>
<dbReference type="Proteomes" id="UP000015106">
    <property type="component" value="Chromosome 3"/>
</dbReference>
<dbReference type="AlphaFoldDB" id="A0A8R7PZZ7"/>
<feature type="transmembrane region" description="Helical" evidence="2">
    <location>
        <begin position="26"/>
        <end position="44"/>
    </location>
</feature>
<evidence type="ECO:0000313" key="3">
    <source>
        <dbReference type="EnsemblPlants" id="TuG1812G0300005453.01.T02"/>
    </source>
</evidence>
<evidence type="ECO:0000256" key="2">
    <source>
        <dbReference type="SAM" id="Phobius"/>
    </source>
</evidence>
<reference evidence="3" key="2">
    <citation type="submission" date="2018-03" db="EMBL/GenBank/DDBJ databases">
        <title>The Triticum urartu genome reveals the dynamic nature of wheat genome evolution.</title>
        <authorList>
            <person name="Ling H."/>
            <person name="Ma B."/>
            <person name="Shi X."/>
            <person name="Liu H."/>
            <person name="Dong L."/>
            <person name="Sun H."/>
            <person name="Cao Y."/>
            <person name="Gao Q."/>
            <person name="Zheng S."/>
            <person name="Li Y."/>
            <person name="Yu Y."/>
            <person name="Du H."/>
            <person name="Qi M."/>
            <person name="Li Y."/>
            <person name="Yu H."/>
            <person name="Cui Y."/>
            <person name="Wang N."/>
            <person name="Chen C."/>
            <person name="Wu H."/>
            <person name="Zhao Y."/>
            <person name="Zhang J."/>
            <person name="Li Y."/>
            <person name="Zhou W."/>
            <person name="Zhang B."/>
            <person name="Hu W."/>
            <person name="Eijk M."/>
            <person name="Tang J."/>
            <person name="Witsenboer H."/>
            <person name="Zhao S."/>
            <person name="Li Z."/>
            <person name="Zhang A."/>
            <person name="Wang D."/>
            <person name="Liang C."/>
        </authorList>
    </citation>
    <scope>NUCLEOTIDE SEQUENCE [LARGE SCALE GENOMIC DNA]</scope>
    <source>
        <strain evidence="3">cv. G1812</strain>
    </source>
</reference>
<protein>
    <submittedName>
        <fullName evidence="3">Uncharacterized protein</fullName>
    </submittedName>
</protein>
<keyword evidence="2" id="KW-1133">Transmembrane helix</keyword>
<feature type="compositionally biased region" description="Polar residues" evidence="1">
    <location>
        <begin position="85"/>
        <end position="109"/>
    </location>
</feature>